<feature type="transmembrane region" description="Helical" evidence="7">
    <location>
        <begin position="12"/>
        <end position="33"/>
    </location>
</feature>
<dbReference type="InterPro" id="IPR011701">
    <property type="entry name" value="MFS"/>
</dbReference>
<dbReference type="eggNOG" id="COG2814">
    <property type="taxonomic scope" value="Bacteria"/>
</dbReference>
<evidence type="ECO:0000313" key="10">
    <source>
        <dbReference type="Proteomes" id="UP000005850"/>
    </source>
</evidence>
<dbReference type="EMBL" id="CP007806">
    <property type="protein sequence ID" value="AIG26762.1"/>
    <property type="molecule type" value="Genomic_DNA"/>
</dbReference>
<dbReference type="STRING" id="1042163.BRLA_c024420"/>
<gene>
    <name evidence="9" type="ORF">BRLA_c024420</name>
</gene>
<evidence type="ECO:0000256" key="1">
    <source>
        <dbReference type="ARBA" id="ARBA00004651"/>
    </source>
</evidence>
<feature type="transmembrane region" description="Helical" evidence="7">
    <location>
        <begin position="295"/>
        <end position="314"/>
    </location>
</feature>
<feature type="domain" description="Major facilitator superfamily (MFS) profile" evidence="8">
    <location>
        <begin position="12"/>
        <end position="403"/>
    </location>
</feature>
<feature type="transmembrane region" description="Helical" evidence="7">
    <location>
        <begin position="146"/>
        <end position="169"/>
    </location>
</feature>
<dbReference type="CDD" id="cd17329">
    <property type="entry name" value="MFS_MdtH_MDR_like"/>
    <property type="match status" value="1"/>
</dbReference>
<dbReference type="RefSeq" id="WP_003337694.1">
    <property type="nucleotide sequence ID" value="NZ_CP007806.1"/>
</dbReference>
<dbReference type="HOGENOM" id="CLU_001265_60_4_9"/>
<dbReference type="GO" id="GO:0022857">
    <property type="term" value="F:transmembrane transporter activity"/>
    <property type="evidence" value="ECO:0007669"/>
    <property type="project" value="InterPro"/>
</dbReference>
<dbReference type="InterPro" id="IPR036259">
    <property type="entry name" value="MFS_trans_sf"/>
</dbReference>
<feature type="transmembrane region" description="Helical" evidence="7">
    <location>
        <begin position="106"/>
        <end position="125"/>
    </location>
</feature>
<dbReference type="Gene3D" id="1.20.1250.20">
    <property type="entry name" value="MFS general substrate transporter like domains"/>
    <property type="match status" value="1"/>
</dbReference>
<evidence type="ECO:0000256" key="4">
    <source>
        <dbReference type="ARBA" id="ARBA00022692"/>
    </source>
</evidence>
<evidence type="ECO:0000256" key="3">
    <source>
        <dbReference type="ARBA" id="ARBA00022475"/>
    </source>
</evidence>
<dbReference type="PRINTS" id="PR01035">
    <property type="entry name" value="TCRTETA"/>
</dbReference>
<dbReference type="Proteomes" id="UP000005850">
    <property type="component" value="Chromosome"/>
</dbReference>
<feature type="transmembrane region" description="Helical" evidence="7">
    <location>
        <begin position="79"/>
        <end position="100"/>
    </location>
</feature>
<keyword evidence="5 7" id="KW-1133">Transmembrane helix</keyword>
<keyword evidence="3" id="KW-1003">Cell membrane</keyword>
<dbReference type="KEGG" id="blr:BRLA_c024420"/>
<reference evidence="9 10" key="1">
    <citation type="journal article" date="2011" name="J. Bacteriol.">
        <title>Genome sequence of Brevibacillus laterosporus LMG 15441, a pathogen of invertebrates.</title>
        <authorList>
            <person name="Djukic M."/>
            <person name="Poehlein A."/>
            <person name="Thurmer A."/>
            <person name="Daniel R."/>
        </authorList>
    </citation>
    <scope>NUCLEOTIDE SEQUENCE [LARGE SCALE GENOMIC DNA]</scope>
    <source>
        <strain evidence="9 10">LMG 15441</strain>
    </source>
</reference>
<evidence type="ECO:0000256" key="6">
    <source>
        <dbReference type="ARBA" id="ARBA00023136"/>
    </source>
</evidence>
<proteinExistence type="predicted"/>
<keyword evidence="4 7" id="KW-0812">Transmembrane</keyword>
<dbReference type="PANTHER" id="PTHR23517:SF10">
    <property type="entry name" value="MAJOR FACILITATOR SUPERFAMILY (MFS) PROFILE DOMAIN-CONTAINING PROTEIN"/>
    <property type="match status" value="1"/>
</dbReference>
<dbReference type="InterPro" id="IPR001958">
    <property type="entry name" value="Tet-R_TetA/multi-R_MdtG-like"/>
</dbReference>
<protein>
    <submittedName>
        <fullName evidence="9">Multidrug resistance protein</fullName>
    </submittedName>
</protein>
<dbReference type="InterPro" id="IPR020846">
    <property type="entry name" value="MFS_dom"/>
</dbReference>
<comment type="subcellular location">
    <subcellularLocation>
        <location evidence="1">Cell membrane</location>
        <topology evidence="1">Multi-pass membrane protein</topology>
    </subcellularLocation>
</comment>
<dbReference type="AlphaFoldDB" id="A0A075R2L0"/>
<evidence type="ECO:0000256" key="2">
    <source>
        <dbReference type="ARBA" id="ARBA00022448"/>
    </source>
</evidence>
<organism evidence="9 10">
    <name type="scientific">Brevibacillus laterosporus LMG 15441</name>
    <dbReference type="NCBI Taxonomy" id="1042163"/>
    <lineage>
        <taxon>Bacteria</taxon>
        <taxon>Bacillati</taxon>
        <taxon>Bacillota</taxon>
        <taxon>Bacilli</taxon>
        <taxon>Bacillales</taxon>
        <taxon>Paenibacillaceae</taxon>
        <taxon>Brevibacillus</taxon>
    </lineage>
</organism>
<dbReference type="Pfam" id="PF07690">
    <property type="entry name" value="MFS_1"/>
    <property type="match status" value="1"/>
</dbReference>
<dbReference type="PROSITE" id="PS50850">
    <property type="entry name" value="MFS"/>
    <property type="match status" value="1"/>
</dbReference>
<feature type="transmembrane region" description="Helical" evidence="7">
    <location>
        <begin position="380"/>
        <end position="400"/>
    </location>
</feature>
<keyword evidence="6 7" id="KW-0472">Membrane</keyword>
<evidence type="ECO:0000256" key="5">
    <source>
        <dbReference type="ARBA" id="ARBA00022989"/>
    </source>
</evidence>
<feature type="transmembrane region" description="Helical" evidence="7">
    <location>
        <begin position="263"/>
        <end position="283"/>
    </location>
</feature>
<dbReference type="SUPFAM" id="SSF103473">
    <property type="entry name" value="MFS general substrate transporter"/>
    <property type="match status" value="1"/>
</dbReference>
<feature type="transmembrane region" description="Helical" evidence="7">
    <location>
        <begin position="45"/>
        <end position="67"/>
    </location>
</feature>
<evidence type="ECO:0000313" key="9">
    <source>
        <dbReference type="EMBL" id="AIG26762.1"/>
    </source>
</evidence>
<dbReference type="PANTHER" id="PTHR23517">
    <property type="entry name" value="RESISTANCE PROTEIN MDTM, PUTATIVE-RELATED-RELATED"/>
    <property type="match status" value="1"/>
</dbReference>
<dbReference type="InterPro" id="IPR050171">
    <property type="entry name" value="MFS_Transporters"/>
</dbReference>
<name>A0A075R2L0_BRELA</name>
<dbReference type="GO" id="GO:0005886">
    <property type="term" value="C:plasma membrane"/>
    <property type="evidence" value="ECO:0007669"/>
    <property type="project" value="UniProtKB-SubCell"/>
</dbReference>
<sequence length="412" mass="44407">MLSKMLSTYPRTLWILAIGAIINVTGMSFIWPLNNIYITQILGKPATVAGLVLMLHAGMGIIGSMAGGILHDKIGGIKTIFAGVLISAACVTSLAFFRVWPFYVCMMGVLGFSNSMVFPVLNAMAGSIWPEGGRRAFNLLYLSQNLGVAVGSALGGVVASVSFMFVFLVNGATNLIFLAVIGFGLDLKKIAAETAARNLQRKTEKATNKASKNETSIWKTPSGLSLLILCLGFAITWIPYVQWSTNLSSYMTKLGYSLSQYSLLWTINGALIILAQPLCAYVTRHYLSNLRSQMIGGLFIFVCGMGVLAFDQAYSHFVCGMIIVTLGEMLLWPAVPAAAAELSITGKEGLFQGAVSGAATAGRMIGPFIGGLLYESFSPVFMLYVMIAICVLPLFCYVCYDRPLYGSLRDRI</sequence>
<accession>A0A075R2L0</accession>
<evidence type="ECO:0000259" key="8">
    <source>
        <dbReference type="PROSITE" id="PS50850"/>
    </source>
</evidence>
<keyword evidence="2" id="KW-0813">Transport</keyword>
<evidence type="ECO:0000256" key="7">
    <source>
        <dbReference type="SAM" id="Phobius"/>
    </source>
</evidence>
<keyword evidence="10" id="KW-1185">Reference proteome</keyword>
<feature type="transmembrane region" description="Helical" evidence="7">
    <location>
        <begin position="224"/>
        <end position="243"/>
    </location>
</feature>